<dbReference type="InterPro" id="IPR046350">
    <property type="entry name" value="Cystatin_sf"/>
</dbReference>
<dbReference type="PANTHER" id="PTHR47886">
    <property type="entry name" value="CYSTATIN-11"/>
    <property type="match status" value="1"/>
</dbReference>
<proteinExistence type="predicted"/>
<reference evidence="2" key="1">
    <citation type="submission" date="2025-08" db="UniProtKB">
        <authorList>
            <consortium name="Ensembl"/>
        </authorList>
    </citation>
    <scope>IDENTIFICATION</scope>
</reference>
<dbReference type="GO" id="GO:0050829">
    <property type="term" value="P:defense response to Gram-negative bacterium"/>
    <property type="evidence" value="ECO:0007669"/>
    <property type="project" value="InterPro"/>
</dbReference>
<protein>
    <recommendedName>
        <fullName evidence="4">Cystatin 11</fullName>
    </recommendedName>
</protein>
<dbReference type="Proteomes" id="UP000694425">
    <property type="component" value="Unplaced"/>
</dbReference>
<dbReference type="GO" id="GO:0061827">
    <property type="term" value="C:sperm head"/>
    <property type="evidence" value="ECO:0007669"/>
    <property type="project" value="TreeGrafter"/>
</dbReference>
<dbReference type="InterPro" id="IPR042930">
    <property type="entry name" value="CST11"/>
</dbReference>
<evidence type="ECO:0000313" key="3">
    <source>
        <dbReference type="Proteomes" id="UP000694425"/>
    </source>
</evidence>
<sequence>TMQVPQILLAILVSLMALTYQEKRKTFLSVKEVPPSECYVAATTQYVINDFNEKSDDKSFQIMRVLKVQKQQIECFYSVFVVPWFEKYRILNKNCTNG</sequence>
<dbReference type="GO" id="GO:0004869">
    <property type="term" value="F:cysteine-type endopeptidase inhibitor activity"/>
    <property type="evidence" value="ECO:0007669"/>
    <property type="project" value="InterPro"/>
</dbReference>
<reference evidence="2" key="2">
    <citation type="submission" date="2025-09" db="UniProtKB">
        <authorList>
            <consortium name="Ensembl"/>
        </authorList>
    </citation>
    <scope>IDENTIFICATION</scope>
</reference>
<dbReference type="GO" id="GO:0036126">
    <property type="term" value="C:sperm flagellum"/>
    <property type="evidence" value="ECO:0007669"/>
    <property type="project" value="TreeGrafter"/>
</dbReference>
<dbReference type="SUPFAM" id="SSF54403">
    <property type="entry name" value="Cystatin/monellin"/>
    <property type="match status" value="1"/>
</dbReference>
<evidence type="ECO:0008006" key="4">
    <source>
        <dbReference type="Google" id="ProtNLM"/>
    </source>
</evidence>
<evidence type="ECO:0000256" key="1">
    <source>
        <dbReference type="SAM" id="SignalP"/>
    </source>
</evidence>
<feature type="signal peptide" evidence="1">
    <location>
        <begin position="1"/>
        <end position="21"/>
    </location>
</feature>
<evidence type="ECO:0000313" key="2">
    <source>
        <dbReference type="Ensembl" id="ENSNVIP00000001756.1"/>
    </source>
</evidence>
<name>A0A8C7AAJ0_NEOVI</name>
<keyword evidence="3" id="KW-1185">Reference proteome</keyword>
<keyword evidence="1" id="KW-0732">Signal</keyword>
<organism evidence="2 3">
    <name type="scientific">Neovison vison</name>
    <name type="common">American mink</name>
    <name type="synonym">Mustela vison</name>
    <dbReference type="NCBI Taxonomy" id="452646"/>
    <lineage>
        <taxon>Eukaryota</taxon>
        <taxon>Metazoa</taxon>
        <taxon>Chordata</taxon>
        <taxon>Craniata</taxon>
        <taxon>Vertebrata</taxon>
        <taxon>Euteleostomi</taxon>
        <taxon>Mammalia</taxon>
        <taxon>Eutheria</taxon>
        <taxon>Laurasiatheria</taxon>
        <taxon>Carnivora</taxon>
        <taxon>Caniformia</taxon>
        <taxon>Musteloidea</taxon>
        <taxon>Mustelidae</taxon>
        <taxon>Mustelinae</taxon>
        <taxon>Neogale</taxon>
    </lineage>
</organism>
<dbReference type="PANTHER" id="PTHR47886:SF1">
    <property type="entry name" value="CYSTATIN-11"/>
    <property type="match status" value="1"/>
</dbReference>
<feature type="chain" id="PRO_5034312022" description="Cystatin 11" evidence="1">
    <location>
        <begin position="22"/>
        <end position="98"/>
    </location>
</feature>
<dbReference type="GO" id="GO:0005737">
    <property type="term" value="C:cytoplasm"/>
    <property type="evidence" value="ECO:0007669"/>
    <property type="project" value="TreeGrafter"/>
</dbReference>
<dbReference type="GeneTree" id="ENSGT00910000144356"/>
<dbReference type="GO" id="GO:0005634">
    <property type="term" value="C:nucleus"/>
    <property type="evidence" value="ECO:0007669"/>
    <property type="project" value="TreeGrafter"/>
</dbReference>
<dbReference type="AlphaFoldDB" id="A0A8C7AAJ0"/>
<accession>A0A8C7AAJ0</accession>
<dbReference type="Ensembl" id="ENSNVIT00000002036.1">
    <property type="protein sequence ID" value="ENSNVIP00000001756.1"/>
    <property type="gene ID" value="ENSNVIG00000001426.1"/>
</dbReference>